<gene>
    <name evidence="4" type="ORF">EVA_08075</name>
</gene>
<dbReference type="GO" id="GO:0016998">
    <property type="term" value="P:cell wall macromolecule catabolic process"/>
    <property type="evidence" value="ECO:0007669"/>
    <property type="project" value="InterPro"/>
</dbReference>
<proteinExistence type="inferred from homology"/>
<comment type="caution">
    <text evidence="4">The sequence shown here is derived from an EMBL/GenBank/DDBJ whole genome shotgun (WGS) entry which is preliminary data.</text>
</comment>
<dbReference type="SUPFAM" id="SSF51445">
    <property type="entry name" value="(Trans)glycosidases"/>
    <property type="match status" value="1"/>
</dbReference>
<dbReference type="InterPro" id="IPR002053">
    <property type="entry name" value="Glyco_hydro_25"/>
</dbReference>
<dbReference type="PANTHER" id="PTHR34135">
    <property type="entry name" value="LYSOZYME"/>
    <property type="match status" value="1"/>
</dbReference>
<dbReference type="PANTHER" id="PTHR34135:SF2">
    <property type="entry name" value="LYSOZYME"/>
    <property type="match status" value="1"/>
</dbReference>
<keyword evidence="2 4" id="KW-0378">Hydrolase</keyword>
<evidence type="ECO:0000313" key="4">
    <source>
        <dbReference type="EMBL" id="EJX03816.1"/>
    </source>
</evidence>
<dbReference type="PROSITE" id="PS51904">
    <property type="entry name" value="GLYCOSYL_HYDROL_F25_2"/>
    <property type="match status" value="1"/>
</dbReference>
<dbReference type="InterPro" id="IPR017853">
    <property type="entry name" value="GH"/>
</dbReference>
<dbReference type="EMBL" id="AMCI01002023">
    <property type="protein sequence ID" value="EJX03816.1"/>
    <property type="molecule type" value="Genomic_DNA"/>
</dbReference>
<dbReference type="GO" id="GO:0003796">
    <property type="term" value="F:lysozyme activity"/>
    <property type="evidence" value="ECO:0007669"/>
    <property type="project" value="InterPro"/>
</dbReference>
<dbReference type="AlphaFoldDB" id="J9CUB5"/>
<evidence type="ECO:0000256" key="3">
    <source>
        <dbReference type="ARBA" id="ARBA00023295"/>
    </source>
</evidence>
<evidence type="ECO:0000256" key="1">
    <source>
        <dbReference type="ARBA" id="ARBA00010646"/>
    </source>
</evidence>
<dbReference type="GO" id="GO:0016052">
    <property type="term" value="P:carbohydrate catabolic process"/>
    <property type="evidence" value="ECO:0007669"/>
    <property type="project" value="TreeGrafter"/>
</dbReference>
<name>J9CUB5_9ZZZZ</name>
<dbReference type="GO" id="GO:0009253">
    <property type="term" value="P:peptidoglycan catabolic process"/>
    <property type="evidence" value="ECO:0007669"/>
    <property type="project" value="InterPro"/>
</dbReference>
<sequence length="290" mass="33391">MPNIFFIFAAMEFQKTLSRFFNMHNCCALALSLLMFAPAPALARKKDKNPGQGMAAYMAIEPDVMAVKAEGERRVEHAAAVFIHQSHARINSKYKEGIDVSHYQGSIDWDEVVNGTSISYAYLKATEGASLVDKTYERNLSEARRVGLSVGSYHFYRPNIDWRKQFDNMTSVVKPSEQDLVPIIDIEHRGSVSYETFISDLRTFIQKVTEFYGKKPLLYTYHNFYNRYLLGEFKDYHFMIARYRTDSPTLNDGKDYIMWQYTATGSIPGIRGNVDRSRIMGNYSLHQVKM</sequence>
<keyword evidence="3" id="KW-0326">Glycosidase</keyword>
<comment type="similarity">
    <text evidence="1">Belongs to the glycosyl hydrolase 25 family.</text>
</comment>
<dbReference type="Gene3D" id="3.20.20.80">
    <property type="entry name" value="Glycosidases"/>
    <property type="match status" value="1"/>
</dbReference>
<reference evidence="4" key="1">
    <citation type="journal article" date="2012" name="PLoS ONE">
        <title>Gene sets for utilization of primary and secondary nutrition supplies in the distal gut of endangered iberian lynx.</title>
        <authorList>
            <person name="Alcaide M."/>
            <person name="Messina E."/>
            <person name="Richter M."/>
            <person name="Bargiela R."/>
            <person name="Peplies J."/>
            <person name="Huws S.A."/>
            <person name="Newbold C.J."/>
            <person name="Golyshin P.N."/>
            <person name="Simon M.A."/>
            <person name="Lopez G."/>
            <person name="Yakimov M.M."/>
            <person name="Ferrer M."/>
        </authorList>
    </citation>
    <scope>NUCLEOTIDE SEQUENCE</scope>
</reference>
<evidence type="ECO:0000256" key="2">
    <source>
        <dbReference type="ARBA" id="ARBA00022801"/>
    </source>
</evidence>
<dbReference type="Pfam" id="PF01183">
    <property type="entry name" value="Glyco_hydro_25"/>
    <property type="match status" value="1"/>
</dbReference>
<organism evidence="4">
    <name type="scientific">gut metagenome</name>
    <dbReference type="NCBI Taxonomy" id="749906"/>
    <lineage>
        <taxon>unclassified sequences</taxon>
        <taxon>metagenomes</taxon>
        <taxon>organismal metagenomes</taxon>
    </lineage>
</organism>
<dbReference type="InterPro" id="IPR018077">
    <property type="entry name" value="Glyco_hydro_fam25_subgr"/>
</dbReference>
<dbReference type="SMART" id="SM00641">
    <property type="entry name" value="Glyco_25"/>
    <property type="match status" value="1"/>
</dbReference>
<accession>J9CUB5</accession>
<protein>
    <submittedName>
        <fullName evidence="4">Glycosyl hydrolase, family 25</fullName>
    </submittedName>
</protein>